<dbReference type="InterPro" id="IPR039445">
    <property type="entry name" value="DauR-like_HTH"/>
</dbReference>
<name>A0A8J3ZS62_9ACTN</name>
<proteinExistence type="predicted"/>
<dbReference type="RefSeq" id="WP_203927982.1">
    <property type="nucleotide sequence ID" value="NZ_BOPH01000035.1"/>
</dbReference>
<dbReference type="EMBL" id="BOPH01000035">
    <property type="protein sequence ID" value="GIJ68028.1"/>
    <property type="molecule type" value="Genomic_DNA"/>
</dbReference>
<protein>
    <recommendedName>
        <fullName evidence="5">YheO domain protein</fullName>
    </recommendedName>
</protein>
<reference evidence="3" key="1">
    <citation type="submission" date="2021-01" db="EMBL/GenBank/DDBJ databases">
        <title>Whole genome shotgun sequence of Virgisporangium ochraceum NBRC 16418.</title>
        <authorList>
            <person name="Komaki H."/>
            <person name="Tamura T."/>
        </authorList>
    </citation>
    <scope>NUCLEOTIDE SEQUENCE</scope>
    <source>
        <strain evidence="3">NBRC 16418</strain>
    </source>
</reference>
<organism evidence="3 4">
    <name type="scientific">Virgisporangium ochraceum</name>
    <dbReference type="NCBI Taxonomy" id="65505"/>
    <lineage>
        <taxon>Bacteria</taxon>
        <taxon>Bacillati</taxon>
        <taxon>Actinomycetota</taxon>
        <taxon>Actinomycetes</taxon>
        <taxon>Micromonosporales</taxon>
        <taxon>Micromonosporaceae</taxon>
        <taxon>Virgisporangium</taxon>
    </lineage>
</organism>
<dbReference type="Pfam" id="PF13309">
    <property type="entry name" value="HTH_22"/>
    <property type="match status" value="1"/>
</dbReference>
<evidence type="ECO:0000313" key="3">
    <source>
        <dbReference type="EMBL" id="GIJ68028.1"/>
    </source>
</evidence>
<evidence type="ECO:0000259" key="1">
    <source>
        <dbReference type="Pfam" id="PF08348"/>
    </source>
</evidence>
<dbReference type="AlphaFoldDB" id="A0A8J3ZS62"/>
<feature type="domain" description="Transcriptional regulator DauR-like HTH" evidence="2">
    <location>
        <begin position="130"/>
        <end position="190"/>
    </location>
</feature>
<dbReference type="Proteomes" id="UP000635606">
    <property type="component" value="Unassembled WGS sequence"/>
</dbReference>
<evidence type="ECO:0000259" key="2">
    <source>
        <dbReference type="Pfam" id="PF13309"/>
    </source>
</evidence>
<evidence type="ECO:0008006" key="5">
    <source>
        <dbReference type="Google" id="ProtNLM"/>
    </source>
</evidence>
<dbReference type="InterPro" id="IPR013559">
    <property type="entry name" value="YheO"/>
</dbReference>
<dbReference type="InterPro" id="IPR039446">
    <property type="entry name" value="DauR-like"/>
</dbReference>
<gene>
    <name evidence="3" type="ORF">Voc01_029450</name>
</gene>
<feature type="domain" description="YheO-like" evidence="1">
    <location>
        <begin position="7"/>
        <end position="103"/>
    </location>
</feature>
<keyword evidence="4" id="KW-1185">Reference proteome</keyword>
<accession>A0A8J3ZS62</accession>
<sequence>MALPDGMTSVIEAVVALFHPHLEAVVHDVAADEVVAIWNPVSGRRPGDASLLEPDLIEAGAGVLGPYGKVDAQGRTWTSVTVPLDDGATLLCLNFDRSVLDRAAGALTAFAAPVRPRPAGLFERDWREEINQLVDGWCRSSLTPRDLLTAAQRRELVAHLDGKGVFGVRHSARHVAAALGVSRATVYGMLKACRD</sequence>
<evidence type="ECO:0000313" key="4">
    <source>
        <dbReference type="Proteomes" id="UP000635606"/>
    </source>
</evidence>
<comment type="caution">
    <text evidence="3">The sequence shown here is derived from an EMBL/GenBank/DDBJ whole genome shotgun (WGS) entry which is preliminary data.</text>
</comment>
<dbReference type="PANTHER" id="PTHR35568">
    <property type="entry name" value="TRANSCRIPTIONAL REGULATOR DAUR"/>
    <property type="match status" value="1"/>
</dbReference>
<dbReference type="Pfam" id="PF08348">
    <property type="entry name" value="PAS_6"/>
    <property type="match status" value="1"/>
</dbReference>
<dbReference type="PANTHER" id="PTHR35568:SF1">
    <property type="entry name" value="TRANSCRIPTIONAL REGULATOR DAUR"/>
    <property type="match status" value="1"/>
</dbReference>